<dbReference type="InterPro" id="IPR036964">
    <property type="entry name" value="RASGEF_cat_dom_sf"/>
</dbReference>
<evidence type="ECO:0000256" key="6">
    <source>
        <dbReference type="ARBA" id="ARBA00022837"/>
    </source>
</evidence>
<sequence>MRSIPAPIRLGVPPVSKHPPTHPHTHTHKHTHRQPGSHTNHVHGHQPFLSAPVASAQNKAVFQSIIQLHMAETHWFTVRAELTDKEAEKELRWREKGAKCHLCNAKCHRREPEGTRSSLCHDSKRNPKIETPALGLGFKIRAMSFREDLRKVRKKASFCVTHWTQQNGSSNTSSHRKSHQEGGSMKKTRRPVQRRMTCPSPQEISRVLQSPTIPTSARAASLDELIQRCLNCFDSDGKLIRGMQLVNMTLMMHNWVVPSHKFAHKLLSLYLLFDLDLTIHFKSIVLYSCPRDCPVEKRAQRRPQICQFIRHWIAHYPLMFETDPLLKKVMGDMCALVRAEKDSHCQLIDTPYPNPPEDICLAPSPSVKKRKVSLLFDHMEADEMAEHLSYLEFKNFCSVSFLDYRSYMMHGSVRNNPALERSVMLCNGVSQWVQLMILNRHTPQQRAEVFTKFIHVAQKLRSLQNFNTLMAVIGGLCHSSISRLKDTASLLSSDITKALSELTELLSSYSNYTNYRRVYNECSSFKVPILGVHLKDLISLNEALPDYLEGDKINLGKLQHLYSNISDLLALHKCKPPFEANKDLLHLLTLSLDLYYTEDEIYELSYAKEPKNPKIQPVTPVKPPVVVEWGSGVTPRLDPHTISKHVKQMVDSIMKNYDLNMDGYISLEDFEKIAANFPFSFCTHDSDREGEISREAITSYFMRGMSVCAKLGFNLHNLHNFHEMTFKRPTFCDTCRGFLWGVIKQGYHCKDCGVNCHKHCKDLVSMECMKFQVSGGSCPCTPGPGSGLRAKGNSWSSEEEAFVFPHGNGSDSSKSHNTQLSIVENASLSDRSTQTDPGVWTPVANRRELHHFKTSSPTEKSATLPIRMRGSSAPSSFLQEKMEELQLNKDKRKEPD</sequence>
<evidence type="ECO:0000259" key="9">
    <source>
        <dbReference type="PROSITE" id="PS50009"/>
    </source>
</evidence>
<evidence type="ECO:0000256" key="4">
    <source>
        <dbReference type="ARBA" id="ARBA00022771"/>
    </source>
</evidence>
<dbReference type="PROSITE" id="PS00018">
    <property type="entry name" value="EF_HAND_1"/>
    <property type="match status" value="1"/>
</dbReference>
<feature type="domain" description="EF-hand" evidence="12">
    <location>
        <begin position="645"/>
        <end position="680"/>
    </location>
</feature>
<dbReference type="InterPro" id="IPR008937">
    <property type="entry name" value="Ras-like_GEF"/>
</dbReference>
<evidence type="ECO:0000256" key="1">
    <source>
        <dbReference type="ARBA" id="ARBA00009566"/>
    </source>
</evidence>
<evidence type="ECO:0000313" key="13">
    <source>
        <dbReference type="EMBL" id="KAF7699301.1"/>
    </source>
</evidence>
<dbReference type="SMART" id="SM00147">
    <property type="entry name" value="RasGEF"/>
    <property type="match status" value="1"/>
</dbReference>
<dbReference type="InterPro" id="IPR018247">
    <property type="entry name" value="EF_Hand_1_Ca_BS"/>
</dbReference>
<dbReference type="GO" id="GO:0005509">
    <property type="term" value="F:calcium ion binding"/>
    <property type="evidence" value="ECO:0007669"/>
    <property type="project" value="InterPro"/>
</dbReference>
<dbReference type="PANTHER" id="PTHR23113:SF157">
    <property type="entry name" value="RAS GUANYL-RELEASING PROTEIN 4"/>
    <property type="match status" value="1"/>
</dbReference>
<dbReference type="PRINTS" id="PR00008">
    <property type="entry name" value="DAGPEDOMAIN"/>
</dbReference>
<dbReference type="InterPro" id="IPR020454">
    <property type="entry name" value="DAG/PE-bd"/>
</dbReference>
<evidence type="ECO:0000256" key="3">
    <source>
        <dbReference type="ARBA" id="ARBA00022723"/>
    </source>
</evidence>
<dbReference type="Gene3D" id="3.30.60.20">
    <property type="match status" value="1"/>
</dbReference>
<dbReference type="PROSITE" id="PS50009">
    <property type="entry name" value="RASGEF_CAT"/>
    <property type="match status" value="1"/>
</dbReference>
<dbReference type="SUPFAM" id="SSF47473">
    <property type="entry name" value="EF-hand"/>
    <property type="match status" value="1"/>
</dbReference>
<dbReference type="Gene3D" id="1.10.840.10">
    <property type="entry name" value="Ras guanine-nucleotide exchange factors catalytic domain"/>
    <property type="match status" value="1"/>
</dbReference>
<dbReference type="Pfam" id="PF00617">
    <property type="entry name" value="RasGEF"/>
    <property type="match status" value="1"/>
</dbReference>
<feature type="region of interest" description="Disordered" evidence="8">
    <location>
        <begin position="1"/>
        <end position="46"/>
    </location>
</feature>
<dbReference type="InterPro" id="IPR002219">
    <property type="entry name" value="PKC_DAG/PE"/>
</dbReference>
<evidence type="ECO:0000256" key="8">
    <source>
        <dbReference type="SAM" id="MobiDB-lite"/>
    </source>
</evidence>
<feature type="domain" description="Phorbol-ester/DAG-type" evidence="10">
    <location>
        <begin position="718"/>
        <end position="768"/>
    </location>
</feature>
<feature type="compositionally biased region" description="Basic and acidic residues" evidence="8">
    <location>
        <begin position="880"/>
        <end position="896"/>
    </location>
</feature>
<feature type="domain" description="Ras-GEF" evidence="9">
    <location>
        <begin position="380"/>
        <end position="611"/>
    </location>
</feature>
<dbReference type="AlphaFoldDB" id="A0A8T0B198"/>
<feature type="region of interest" description="Disordered" evidence="8">
    <location>
        <begin position="825"/>
        <end position="896"/>
    </location>
</feature>
<proteinExistence type="inferred from homology"/>
<dbReference type="SUPFAM" id="SSF57889">
    <property type="entry name" value="Cysteine-rich domain"/>
    <property type="match status" value="1"/>
</dbReference>
<accession>A0A8T0B198</accession>
<comment type="similarity">
    <text evidence="1">Belongs to the RASGRP family.</text>
</comment>
<dbReference type="InterPro" id="IPR011992">
    <property type="entry name" value="EF-hand-dom_pair"/>
</dbReference>
<dbReference type="CDD" id="cd00155">
    <property type="entry name" value="RasGEF"/>
    <property type="match status" value="1"/>
</dbReference>
<dbReference type="FunFam" id="3.30.60.20:FF:000037">
    <property type="entry name" value="RAS guanyl releasing protein 4"/>
    <property type="match status" value="1"/>
</dbReference>
<evidence type="ECO:0008006" key="15">
    <source>
        <dbReference type="Google" id="ProtNLM"/>
    </source>
</evidence>
<dbReference type="SMART" id="SM00109">
    <property type="entry name" value="C1"/>
    <property type="match status" value="1"/>
</dbReference>
<reference evidence="13" key="1">
    <citation type="submission" date="2020-08" db="EMBL/GenBank/DDBJ databases">
        <title>Chromosome-level assembly of Southern catfish (Silurus meridionalis) provides insights into visual adaptation to the nocturnal and benthic lifestyles.</title>
        <authorList>
            <person name="Zhang Y."/>
            <person name="Wang D."/>
            <person name="Peng Z."/>
        </authorList>
    </citation>
    <scope>NUCLEOTIDE SEQUENCE</scope>
    <source>
        <strain evidence="13">SWU-2019-XX</strain>
        <tissue evidence="13">Muscle</tissue>
    </source>
</reference>
<dbReference type="InterPro" id="IPR000651">
    <property type="entry name" value="Ras-like_Gua-exchang_fac_N"/>
</dbReference>
<feature type="compositionally biased region" description="Polar residues" evidence="8">
    <location>
        <begin position="199"/>
        <end position="210"/>
    </location>
</feature>
<dbReference type="SUPFAM" id="SSF48366">
    <property type="entry name" value="Ras GEF"/>
    <property type="match status" value="1"/>
</dbReference>
<dbReference type="Gene3D" id="1.10.238.10">
    <property type="entry name" value="EF-hand"/>
    <property type="match status" value="1"/>
</dbReference>
<dbReference type="InterPro" id="IPR002048">
    <property type="entry name" value="EF_hand_dom"/>
</dbReference>
<comment type="caution">
    <text evidence="13">The sequence shown here is derived from an EMBL/GenBank/DDBJ whole genome shotgun (WGS) entry which is preliminary data.</text>
</comment>
<keyword evidence="14" id="KW-1185">Reference proteome</keyword>
<evidence type="ECO:0000259" key="10">
    <source>
        <dbReference type="PROSITE" id="PS50081"/>
    </source>
</evidence>
<dbReference type="GO" id="GO:0007265">
    <property type="term" value="P:Ras protein signal transduction"/>
    <property type="evidence" value="ECO:0007669"/>
    <property type="project" value="TreeGrafter"/>
</dbReference>
<dbReference type="GO" id="GO:0008270">
    <property type="term" value="F:zinc ion binding"/>
    <property type="evidence" value="ECO:0007669"/>
    <property type="project" value="UniProtKB-KW"/>
</dbReference>
<evidence type="ECO:0000259" key="11">
    <source>
        <dbReference type="PROSITE" id="PS50212"/>
    </source>
</evidence>
<dbReference type="GO" id="GO:0005085">
    <property type="term" value="F:guanyl-nucleotide exchange factor activity"/>
    <property type="evidence" value="ECO:0007669"/>
    <property type="project" value="UniProtKB-KW"/>
</dbReference>
<dbReference type="EMBL" id="JABFDY010000013">
    <property type="protein sequence ID" value="KAF7699301.1"/>
    <property type="molecule type" value="Genomic_DNA"/>
</dbReference>
<gene>
    <name evidence="13" type="ORF">HF521_004043</name>
</gene>
<keyword evidence="2 7" id="KW-0344">Guanine-nucleotide releasing factor</keyword>
<dbReference type="InterPro" id="IPR046349">
    <property type="entry name" value="C1-like_sf"/>
</dbReference>
<dbReference type="PROSITE" id="PS50212">
    <property type="entry name" value="RASGEF_NTER"/>
    <property type="match status" value="1"/>
</dbReference>
<protein>
    <recommendedName>
        <fullName evidence="15">RAS guanyl releasing protein 4</fullName>
    </recommendedName>
</protein>
<dbReference type="Gene3D" id="1.20.870.10">
    <property type="entry name" value="Son of sevenless (SoS) protein Chain: S domain 1"/>
    <property type="match status" value="1"/>
</dbReference>
<keyword evidence="4" id="KW-0863">Zinc-finger</keyword>
<dbReference type="GO" id="GO:0005886">
    <property type="term" value="C:plasma membrane"/>
    <property type="evidence" value="ECO:0007669"/>
    <property type="project" value="TreeGrafter"/>
</dbReference>
<feature type="region of interest" description="Disordered" evidence="8">
    <location>
        <begin position="166"/>
        <end position="210"/>
    </location>
</feature>
<dbReference type="PROSITE" id="PS50081">
    <property type="entry name" value="ZF_DAG_PE_2"/>
    <property type="match status" value="1"/>
</dbReference>
<keyword evidence="5" id="KW-0862">Zinc</keyword>
<evidence type="ECO:0000256" key="2">
    <source>
        <dbReference type="ARBA" id="ARBA00022658"/>
    </source>
</evidence>
<dbReference type="InterPro" id="IPR001895">
    <property type="entry name" value="RASGEF_cat_dom"/>
</dbReference>
<keyword evidence="6" id="KW-0106">Calcium</keyword>
<dbReference type="InterPro" id="IPR023578">
    <property type="entry name" value="Ras_GEF_dom_sf"/>
</dbReference>
<name>A0A8T0B198_SILME</name>
<feature type="compositionally biased region" description="Basic residues" evidence="8">
    <location>
        <begin position="19"/>
        <end position="44"/>
    </location>
</feature>
<organism evidence="13 14">
    <name type="scientific">Silurus meridionalis</name>
    <name type="common">Southern catfish</name>
    <name type="synonym">Silurus soldatovi meridionalis</name>
    <dbReference type="NCBI Taxonomy" id="175797"/>
    <lineage>
        <taxon>Eukaryota</taxon>
        <taxon>Metazoa</taxon>
        <taxon>Chordata</taxon>
        <taxon>Craniata</taxon>
        <taxon>Vertebrata</taxon>
        <taxon>Euteleostomi</taxon>
        <taxon>Actinopterygii</taxon>
        <taxon>Neopterygii</taxon>
        <taxon>Teleostei</taxon>
        <taxon>Ostariophysi</taxon>
        <taxon>Siluriformes</taxon>
        <taxon>Siluridae</taxon>
        <taxon>Silurus</taxon>
    </lineage>
</organism>
<dbReference type="PROSITE" id="PS50222">
    <property type="entry name" value="EF_HAND_2"/>
    <property type="match status" value="1"/>
</dbReference>
<keyword evidence="3" id="KW-0479">Metal-binding</keyword>
<dbReference type="Pfam" id="PF00130">
    <property type="entry name" value="C1_1"/>
    <property type="match status" value="1"/>
</dbReference>
<feature type="domain" description="N-terminal Ras-GEF" evidence="11">
    <location>
        <begin position="213"/>
        <end position="357"/>
    </location>
</feature>
<evidence type="ECO:0000256" key="5">
    <source>
        <dbReference type="ARBA" id="ARBA00022833"/>
    </source>
</evidence>
<dbReference type="FunFam" id="1.10.840.10:FF:000003">
    <property type="entry name" value="Ras guanyl-releasing protein 3 isoform 1"/>
    <property type="match status" value="1"/>
</dbReference>
<evidence type="ECO:0000313" key="14">
    <source>
        <dbReference type="Proteomes" id="UP000606274"/>
    </source>
</evidence>
<dbReference type="Proteomes" id="UP000606274">
    <property type="component" value="Unassembled WGS sequence"/>
</dbReference>
<feature type="compositionally biased region" description="Polar residues" evidence="8">
    <location>
        <begin position="825"/>
        <end position="836"/>
    </location>
</feature>
<evidence type="ECO:0000259" key="12">
    <source>
        <dbReference type="PROSITE" id="PS50222"/>
    </source>
</evidence>
<evidence type="ECO:0000256" key="7">
    <source>
        <dbReference type="PROSITE-ProRule" id="PRU00168"/>
    </source>
</evidence>
<dbReference type="PROSITE" id="PS00479">
    <property type="entry name" value="ZF_DAG_PE_1"/>
    <property type="match status" value="1"/>
</dbReference>
<dbReference type="PANTHER" id="PTHR23113">
    <property type="entry name" value="GUANINE NUCLEOTIDE EXCHANGE FACTOR"/>
    <property type="match status" value="1"/>
</dbReference>